<evidence type="ECO:0008006" key="4">
    <source>
        <dbReference type="Google" id="ProtNLM"/>
    </source>
</evidence>
<dbReference type="GO" id="GO:0003723">
    <property type="term" value="F:RNA binding"/>
    <property type="evidence" value="ECO:0007669"/>
    <property type="project" value="TreeGrafter"/>
</dbReference>
<dbReference type="PANTHER" id="PTHR23185">
    <property type="entry name" value="PROTEIN VIRILIZER HOMOLOG"/>
    <property type="match status" value="1"/>
</dbReference>
<organism evidence="2 3">
    <name type="scientific">Coccomyxa viridis</name>
    <dbReference type="NCBI Taxonomy" id="1274662"/>
    <lineage>
        <taxon>Eukaryota</taxon>
        <taxon>Viridiplantae</taxon>
        <taxon>Chlorophyta</taxon>
        <taxon>core chlorophytes</taxon>
        <taxon>Trebouxiophyceae</taxon>
        <taxon>Trebouxiophyceae incertae sedis</taxon>
        <taxon>Coccomyxaceae</taxon>
        <taxon>Coccomyxa</taxon>
    </lineage>
</organism>
<feature type="compositionally biased region" description="Acidic residues" evidence="1">
    <location>
        <begin position="510"/>
        <end position="531"/>
    </location>
</feature>
<comment type="caution">
    <text evidence="2">The sequence shown here is derived from an EMBL/GenBank/DDBJ whole genome shotgun (WGS) entry which is preliminary data.</text>
</comment>
<keyword evidence="3" id="KW-1185">Reference proteome</keyword>
<feature type="compositionally biased region" description="Basic and acidic residues" evidence="1">
    <location>
        <begin position="920"/>
        <end position="931"/>
    </location>
</feature>
<dbReference type="PANTHER" id="PTHR23185:SF0">
    <property type="entry name" value="PROTEIN VIRILIZER HOMOLOG"/>
    <property type="match status" value="1"/>
</dbReference>
<feature type="compositionally biased region" description="Low complexity" evidence="1">
    <location>
        <begin position="885"/>
        <end position="895"/>
    </location>
</feature>
<feature type="compositionally biased region" description="Basic and acidic residues" evidence="1">
    <location>
        <begin position="396"/>
        <end position="407"/>
    </location>
</feature>
<dbReference type="InterPro" id="IPR026736">
    <property type="entry name" value="Virilizer"/>
</dbReference>
<feature type="compositionally biased region" description="Low complexity" evidence="1">
    <location>
        <begin position="839"/>
        <end position="849"/>
    </location>
</feature>
<proteinExistence type="predicted"/>
<feature type="compositionally biased region" description="Low complexity" evidence="1">
    <location>
        <begin position="2073"/>
        <end position="2083"/>
    </location>
</feature>
<feature type="compositionally biased region" description="Basic and acidic residues" evidence="1">
    <location>
        <begin position="550"/>
        <end position="570"/>
    </location>
</feature>
<evidence type="ECO:0000313" key="2">
    <source>
        <dbReference type="EMBL" id="CAK0781492.1"/>
    </source>
</evidence>
<feature type="compositionally biased region" description="Basic and acidic residues" evidence="1">
    <location>
        <begin position="625"/>
        <end position="640"/>
    </location>
</feature>
<dbReference type="EMBL" id="CAUYUE010000006">
    <property type="protein sequence ID" value="CAK0781492.1"/>
    <property type="molecule type" value="Genomic_DNA"/>
</dbReference>
<feature type="compositionally biased region" description="Basic and acidic residues" evidence="1">
    <location>
        <begin position="416"/>
        <end position="427"/>
    </location>
</feature>
<feature type="compositionally biased region" description="Polar residues" evidence="1">
    <location>
        <begin position="1999"/>
        <end position="2008"/>
    </location>
</feature>
<gene>
    <name evidence="2" type="ORF">CVIRNUC_005387</name>
</gene>
<sequence>MRFRKEIQIFKEVYQHSLFGDHVQEVRFEQPICLTGIKVGAAPGTGPGAAVTPHIHLFAYDLSTLGAARFAVLTENCTLPASGTKAVRIEAVVTNAVVLRGQYQTLPVALYGWTIAPDDEQRATPTGGELAFSFKWEAPESTTQAFAGMPFSQELPKYALEALRPLLSIWERTGASDRRLREEQLTTEMLLAVEAAADRMCAALPSAEAPLSSPAALYIGTGATQSMSTQALGRPGPDGSQAALPTEVAEMAAAWAQLLVTGPSSGSTANFGLAGIAACVLVVSCPRYAAHFLAVNGVAVVTSCLALARPPFRVLRYALAALEAATRVCGPAGCDVAMGWWCPPLPASWSPPAKDARPNGTAAKRSVKEQVSKQAVAFASPPPSEISIADTSDTADNIKPEMIKQEEEGAQQQEAEDPHAADAHMAEVAEEEQQEGSEDRPAENGDAYEAQEYEQEYQEETQGAGDYDLDIYDDAAAAEGGDGPDATYPGGDDYGQVYDDADVGEHPQVDEEAMQEQPEAPEDYADDEDLYNDIVPGLGQVDGEWDDSDEDRRSGDRWGAEPRAADRWPEDDAPAERWAAAPEEHEHAPDNVLNEMLADTPQRLSSDDGGGSHVPFAAAANGSREAAHSREPSERKEVHKDGKRKHDAIKWEPTGGPQAKKSRSEREASRERERKHKHKDKSENKEKDKKQKHKEKDKGKDREKDRDKEQERSKEREREAEKEREKERERERERERARDRERERDREKDRDRDRRDRMPSRDRRDRSADRGPQRRAGKPDDRGRGLSSDRTRAALDKDKERERDRPPPRDLLKEARERREAGRRDAERAAAERKEVGARQRQAAPPDAAGRSDEPERPAHAHREELHMSHAPPSHPVALKIESGTDTQQQQDTMQPVKRHRQAEEDDETRAAALARQRRRERDREQDRARERIKREREAFGGCYAPVLEAMLQPLPKQVAVSGARLLARLSVVGAVARFQEAAEELARMHALNATPDSPSAQAKIMEVAACLSAVADSLAASGRAAQQPANPIVSTLQGQDVAKSLGAPVEPDSCALAALAARRALHLVAACLHVPAVHAHMLEETGLLQPPSTAQVIMARLGAPLMQALQRLLAVLLSSAGGLQLLLHNPVAMGALLKALDPEADPYGAVFPSETQPTRGTAKHLATVLRASLAAGQAAGTLVGAAGLHSLRALSAARGLVELLPWEPGHRAAVCALSSCSGALNRLLDLVRDPLHPQPADVDKPEQQWRAGSLYGAALLQALLSDDHPQSLQAWATAAPAVLDALNEALAACSSSEGGAKSGKNGERLTDMKSRAESMLALREKGIDAVFSLLDGLLPPLVASDAEEKDKGKKKLKPPRVVRAEAAHAMLRATAKRTKAETALHLLHAVVAGPNGAHIGLSAADVTGIQVCDRALRTALAGVNASNADEACAVLAGDALDDMAMATNRLKLLSFLSAAARATNALLQRMTQARIEFNSSSLLESLLAAHRCCSTSIESLSALAGSFGVPGLSTLLQARQALARALKAWVENEAWAPELMPAILASGGRSPAAEPPLIPAQGPHEMLACASLLGDLFPAAWPPSGAARPGQGSHPPPAHMRYRAALAKSFEPLTQEALRNLMACAVASESLIFRAALVRLCARASGLGGGMGGFVVKPLQEELAQSCKPEKPLADARRCLEVLVPLAYRPAIKAAMLDSGITVTLAQLVARLLPALTDAAKAADAAALTTMVLEIVTVLCNLDICLNPAVSLEQRAVEDCIESAEAASVVAVLLAGLTRLGGNAYIAKRLIAMLAAHAPGRSALRTACSRWRAQATGLPDDADAAHAAALQWAISRLWQQGQGAGEQGMQAVFTEVATALNAMAASEDDATAQLPSPAPAPQRFAAAVQAALADENAQVPSDDELAETSDAVTLVHDTATRMFLRNVKARSGNAPVNKLGRKPARYDIPEAVPVPPAAELLGEGFTPAKRPRDARLGMTEEAAKDEGLTKTGSKKSLLASQPSSAKSSPGAVLPRPSIDPTMPGTDVPAVIAPPGRTRATARMRQQGNSLSRPSSVHVDDFQRGAGAKQEPSGSRSSGTTRSAQPGDSGQRGAPHATSAGGPSLQKLLSDPAVVANLNNPQKLQQLLEQYPILVQALQSGGLR</sequence>
<dbReference type="GO" id="GO:0036396">
    <property type="term" value="C:RNA N6-methyladenosine methyltransferase complex"/>
    <property type="evidence" value="ECO:0007669"/>
    <property type="project" value="TreeGrafter"/>
</dbReference>
<accession>A0AAV1I8C7</accession>
<protein>
    <recommendedName>
        <fullName evidence="4">Virilizer N-terminal domain-containing protein</fullName>
    </recommendedName>
</protein>
<feature type="compositionally biased region" description="Basic and acidic residues" evidence="1">
    <location>
        <begin position="662"/>
        <end position="672"/>
    </location>
</feature>
<feature type="compositionally biased region" description="Polar residues" evidence="1">
    <location>
        <begin position="2044"/>
        <end position="2055"/>
    </location>
</feature>
<feature type="compositionally biased region" description="Basic and acidic residues" evidence="1">
    <location>
        <begin position="680"/>
        <end position="838"/>
    </location>
</feature>
<evidence type="ECO:0000313" key="3">
    <source>
        <dbReference type="Proteomes" id="UP001314263"/>
    </source>
</evidence>
<feature type="compositionally biased region" description="Basic and acidic residues" evidence="1">
    <location>
        <begin position="850"/>
        <end position="868"/>
    </location>
</feature>
<reference evidence="2 3" key="1">
    <citation type="submission" date="2023-10" db="EMBL/GenBank/DDBJ databases">
        <authorList>
            <person name="Maclean D."/>
            <person name="Macfadyen A."/>
        </authorList>
    </citation>
    <scope>NUCLEOTIDE SEQUENCE [LARGE SCALE GENOMIC DNA]</scope>
</reference>
<dbReference type="Proteomes" id="UP001314263">
    <property type="component" value="Unassembled WGS sequence"/>
</dbReference>
<evidence type="ECO:0000256" key="1">
    <source>
        <dbReference type="SAM" id="MobiDB-lite"/>
    </source>
</evidence>
<name>A0AAV1I8C7_9CHLO</name>
<feature type="compositionally biased region" description="Acidic residues" evidence="1">
    <location>
        <begin position="449"/>
        <end position="459"/>
    </location>
</feature>
<feature type="region of interest" description="Disordered" evidence="1">
    <location>
        <begin position="1982"/>
        <end position="2106"/>
    </location>
</feature>
<feature type="region of interest" description="Disordered" evidence="1">
    <location>
        <begin position="372"/>
        <end position="931"/>
    </location>
</feature>